<protein>
    <recommendedName>
        <fullName evidence="1">DUF2529 domain-containing protein</fullName>
    </recommendedName>
</protein>
<dbReference type="InterPro" id="IPR019676">
    <property type="entry name" value="DUF2529"/>
</dbReference>
<dbReference type="Proteomes" id="UP000215059">
    <property type="component" value="Unassembled WGS sequence"/>
</dbReference>
<dbReference type="GO" id="GO:0097367">
    <property type="term" value="F:carbohydrate derivative binding"/>
    <property type="evidence" value="ECO:0007669"/>
    <property type="project" value="InterPro"/>
</dbReference>
<dbReference type="Gene3D" id="3.40.50.10490">
    <property type="entry name" value="Glucose-6-phosphate isomerase like protein, domain 1"/>
    <property type="match status" value="1"/>
</dbReference>
<gene>
    <name evidence="2" type="ORF">CGZ90_12055</name>
</gene>
<dbReference type="GO" id="GO:1901135">
    <property type="term" value="P:carbohydrate derivative metabolic process"/>
    <property type="evidence" value="ECO:0007669"/>
    <property type="project" value="InterPro"/>
</dbReference>
<dbReference type="Pfam" id="PF10740">
    <property type="entry name" value="DUF2529"/>
    <property type="match status" value="1"/>
</dbReference>
<evidence type="ECO:0000259" key="1">
    <source>
        <dbReference type="Pfam" id="PF10740"/>
    </source>
</evidence>
<dbReference type="SUPFAM" id="SSF53697">
    <property type="entry name" value="SIS domain"/>
    <property type="match status" value="1"/>
</dbReference>
<feature type="domain" description="DUF2529" evidence="1">
    <location>
        <begin position="1"/>
        <end position="167"/>
    </location>
</feature>
<dbReference type="RefSeq" id="WP_094252757.1">
    <property type="nucleotide sequence ID" value="NZ_JBHLXL010000001.1"/>
</dbReference>
<reference evidence="2 3" key="1">
    <citation type="submission" date="2017-07" db="EMBL/GenBank/DDBJ databases">
        <title>Fictibacillus sp. nov. GDSW-R2A3 Genome sequencing and assembly.</title>
        <authorList>
            <person name="Mayilraj S."/>
        </authorList>
    </citation>
    <scope>NUCLEOTIDE SEQUENCE [LARGE SCALE GENOMIC DNA]</scope>
    <source>
        <strain evidence="2 3">GDSW-R2A3</strain>
    </source>
</reference>
<dbReference type="InterPro" id="IPR046348">
    <property type="entry name" value="SIS_dom_sf"/>
</dbReference>
<organism evidence="2 3">
    <name type="scientific">Fictibacillus aquaticus</name>
    <dbReference type="NCBI Taxonomy" id="2021314"/>
    <lineage>
        <taxon>Bacteria</taxon>
        <taxon>Bacillati</taxon>
        <taxon>Bacillota</taxon>
        <taxon>Bacilli</taxon>
        <taxon>Bacillales</taxon>
        <taxon>Fictibacillaceae</taxon>
        <taxon>Fictibacillus</taxon>
    </lineage>
</organism>
<dbReference type="AlphaFoldDB" id="A0A235F8Y6"/>
<keyword evidence="3" id="KW-1185">Reference proteome</keyword>
<accession>A0A235F8Y6</accession>
<evidence type="ECO:0000313" key="2">
    <source>
        <dbReference type="EMBL" id="OYD57407.1"/>
    </source>
</evidence>
<name>A0A235F8Y6_9BACL</name>
<dbReference type="OrthoDB" id="2737584at2"/>
<proteinExistence type="predicted"/>
<dbReference type="EMBL" id="NOII01000003">
    <property type="protein sequence ID" value="OYD57407.1"/>
    <property type="molecule type" value="Genomic_DNA"/>
</dbReference>
<sequence>MLKIFSTQLAGIFQNIEKSSEEAVEDAARLLAQSLVSDGTVYFHGTDEMMAVAYEGVTGPNAIPSSHFYDEKTALTAMDTVIVSARFAACEKSAAIAGAAREAGTRTIFIGAAEKGTDLDSLPYDVVLDTKAVRGLIPQDDGTRTALPSAICGLYVYQALHITVSEYLEEI</sequence>
<evidence type="ECO:0000313" key="3">
    <source>
        <dbReference type="Proteomes" id="UP000215059"/>
    </source>
</evidence>
<comment type="caution">
    <text evidence="2">The sequence shown here is derived from an EMBL/GenBank/DDBJ whole genome shotgun (WGS) entry which is preliminary data.</text>
</comment>